<proteinExistence type="predicted"/>
<keyword evidence="4" id="KW-1185">Reference proteome</keyword>
<feature type="domain" description="DUF6532" evidence="2">
    <location>
        <begin position="258"/>
        <end position="431"/>
    </location>
</feature>
<feature type="compositionally biased region" description="Low complexity" evidence="1">
    <location>
        <begin position="485"/>
        <end position="520"/>
    </location>
</feature>
<feature type="compositionally biased region" description="Polar residues" evidence="1">
    <location>
        <begin position="21"/>
        <end position="38"/>
    </location>
</feature>
<organism evidence="4">
    <name type="scientific">Laccaria bicolor (strain S238N-H82 / ATCC MYA-4686)</name>
    <name type="common">Bicoloured deceiver</name>
    <name type="synonym">Laccaria laccata var. bicolor</name>
    <dbReference type="NCBI Taxonomy" id="486041"/>
    <lineage>
        <taxon>Eukaryota</taxon>
        <taxon>Fungi</taxon>
        <taxon>Dikarya</taxon>
        <taxon>Basidiomycota</taxon>
        <taxon>Agaricomycotina</taxon>
        <taxon>Agaricomycetes</taxon>
        <taxon>Agaricomycetidae</taxon>
        <taxon>Agaricales</taxon>
        <taxon>Agaricineae</taxon>
        <taxon>Hydnangiaceae</taxon>
        <taxon>Laccaria</taxon>
    </lineage>
</organism>
<dbReference type="OrthoDB" id="3257342at2759"/>
<feature type="compositionally biased region" description="Polar residues" evidence="1">
    <location>
        <begin position="98"/>
        <end position="117"/>
    </location>
</feature>
<dbReference type="GeneID" id="6080469"/>
<dbReference type="InParanoid" id="B0DL95"/>
<dbReference type="KEGG" id="lbc:LACBIDRAFT_330425"/>
<dbReference type="Pfam" id="PF20149">
    <property type="entry name" value="DUF6532"/>
    <property type="match status" value="1"/>
</dbReference>
<feature type="region of interest" description="Disordered" evidence="1">
    <location>
        <begin position="77"/>
        <end position="156"/>
    </location>
</feature>
<dbReference type="AlphaFoldDB" id="B0DL95"/>
<reference evidence="3 4" key="1">
    <citation type="journal article" date="2008" name="Nature">
        <title>The genome of Laccaria bicolor provides insights into mycorrhizal symbiosis.</title>
        <authorList>
            <person name="Martin F."/>
            <person name="Aerts A."/>
            <person name="Ahren D."/>
            <person name="Brun A."/>
            <person name="Danchin E.G.J."/>
            <person name="Duchaussoy F."/>
            <person name="Gibon J."/>
            <person name="Kohler A."/>
            <person name="Lindquist E."/>
            <person name="Pereda V."/>
            <person name="Salamov A."/>
            <person name="Shapiro H.J."/>
            <person name="Wuyts J."/>
            <person name="Blaudez D."/>
            <person name="Buee M."/>
            <person name="Brokstein P."/>
            <person name="Canbaeck B."/>
            <person name="Cohen D."/>
            <person name="Courty P.E."/>
            <person name="Coutinho P.M."/>
            <person name="Delaruelle C."/>
            <person name="Detter J.C."/>
            <person name="Deveau A."/>
            <person name="DiFazio S."/>
            <person name="Duplessis S."/>
            <person name="Fraissinet-Tachet L."/>
            <person name="Lucic E."/>
            <person name="Frey-Klett P."/>
            <person name="Fourrey C."/>
            <person name="Feussner I."/>
            <person name="Gay G."/>
            <person name="Grimwood J."/>
            <person name="Hoegger P.J."/>
            <person name="Jain P."/>
            <person name="Kilaru S."/>
            <person name="Labbe J."/>
            <person name="Lin Y.C."/>
            <person name="Legue V."/>
            <person name="Le Tacon F."/>
            <person name="Marmeisse R."/>
            <person name="Melayah D."/>
            <person name="Montanini B."/>
            <person name="Muratet M."/>
            <person name="Nehls U."/>
            <person name="Niculita-Hirzel H."/>
            <person name="Oudot-Le Secq M.P."/>
            <person name="Peter M."/>
            <person name="Quesneville H."/>
            <person name="Rajashekar B."/>
            <person name="Reich M."/>
            <person name="Rouhier N."/>
            <person name="Schmutz J."/>
            <person name="Yin T."/>
            <person name="Chalot M."/>
            <person name="Henrissat B."/>
            <person name="Kuees U."/>
            <person name="Lucas S."/>
            <person name="Van de Peer Y."/>
            <person name="Podila G.K."/>
            <person name="Polle A."/>
            <person name="Pukkila P.J."/>
            <person name="Richardson P.M."/>
            <person name="Rouze P."/>
            <person name="Sanders I.R."/>
            <person name="Stajich J.E."/>
            <person name="Tunlid A."/>
            <person name="Tuskan G."/>
            <person name="Grigoriev I.V."/>
        </authorList>
    </citation>
    <scope>NUCLEOTIDE SEQUENCE [LARGE SCALE GENOMIC DNA]</scope>
    <source>
        <strain evidence="4">S238N-H82 / ATCC MYA-4686</strain>
    </source>
</reference>
<feature type="compositionally biased region" description="Acidic residues" evidence="1">
    <location>
        <begin position="81"/>
        <end position="91"/>
    </location>
</feature>
<feature type="compositionally biased region" description="Basic and acidic residues" evidence="1">
    <location>
        <begin position="205"/>
        <end position="218"/>
    </location>
</feature>
<gene>
    <name evidence="3" type="ORF">LACBIDRAFT_330425</name>
</gene>
<feature type="region of interest" description="Disordered" evidence="1">
    <location>
        <begin position="480"/>
        <end position="520"/>
    </location>
</feature>
<dbReference type="EMBL" id="DS547117">
    <property type="protein sequence ID" value="EDR04612.1"/>
    <property type="molecule type" value="Genomic_DNA"/>
</dbReference>
<protein>
    <submittedName>
        <fullName evidence="3">Predicted protein</fullName>
    </submittedName>
</protein>
<accession>B0DL95</accession>
<dbReference type="Proteomes" id="UP000001194">
    <property type="component" value="Unassembled WGS sequence"/>
</dbReference>
<dbReference type="InterPro" id="IPR045341">
    <property type="entry name" value="DUF6532"/>
</dbReference>
<evidence type="ECO:0000256" key="1">
    <source>
        <dbReference type="SAM" id="MobiDB-lite"/>
    </source>
</evidence>
<feature type="region of interest" description="Disordered" evidence="1">
    <location>
        <begin position="205"/>
        <end position="243"/>
    </location>
</feature>
<sequence>MAPRTRTTALKPASAPPVEAQPTSSGRPRTLSAKQQQLEVDKTQKQAASKDKAYVQALHCHQAQEAIMGYQSIPVQSPVEADVESEDEDDQPVVHTGQGFTSFTLQPVIKTTETRGPSKNLVRRVTGQPPQSSPSMMDEHTPGPYSPKSMSLYGRPDGTYYTKEKRYPEAENSDDEFGTKSTLYSQPVVYKYPDAHPELEAFPRAESAHVSKQAEQDHQAALTPSVRASKQPTESSGSRRRARVADFDELSKSLLEETISIYRAQIGGVQPYPDRLEDRDTATGAWVESCNARGVRVEFDEDMLKLITARASQVRGQLKTIARPLVEAAYGINPSAPKREIRNLDTKARKGLYRHPVFQAIINKMWFRNKTDDRVIHPEFSEDDTLSKITMALVITVAESCIDEWQTGEHVDVQFTATAYKHKFNAHLKQIIEFEKKTQESKIIPRLLKHILKLAKLGHAFVTRDLVKFHGSHLVLYNHNDMRDSTTTPSPESSSKPRGSFSNLPSSRSRLEPPSGSLATLSSTTAFADVFSRRRR</sequence>
<dbReference type="RefSeq" id="XP_001884784.1">
    <property type="nucleotide sequence ID" value="XM_001884749.1"/>
</dbReference>
<feature type="compositionally biased region" description="Polar residues" evidence="1">
    <location>
        <begin position="226"/>
        <end position="236"/>
    </location>
</feature>
<feature type="region of interest" description="Disordered" evidence="1">
    <location>
        <begin position="1"/>
        <end position="45"/>
    </location>
</feature>
<dbReference type="HOGENOM" id="CLU_044496_0_0_1"/>
<name>B0DL95_LACBS</name>
<evidence type="ECO:0000313" key="3">
    <source>
        <dbReference type="EMBL" id="EDR04612.1"/>
    </source>
</evidence>
<evidence type="ECO:0000313" key="4">
    <source>
        <dbReference type="Proteomes" id="UP000001194"/>
    </source>
</evidence>
<evidence type="ECO:0000259" key="2">
    <source>
        <dbReference type="Pfam" id="PF20149"/>
    </source>
</evidence>